<accession>A0A2M4C7J4</accession>
<evidence type="ECO:0000256" key="2">
    <source>
        <dbReference type="SAM" id="SignalP"/>
    </source>
</evidence>
<name>A0A2M4C7J4_9DIPT</name>
<feature type="chain" id="PRO_5014746864" evidence="2">
    <location>
        <begin position="24"/>
        <end position="113"/>
    </location>
</feature>
<reference evidence="3" key="1">
    <citation type="submission" date="2018-01" db="EMBL/GenBank/DDBJ databases">
        <title>An insight into the sialome of Amazonian anophelines.</title>
        <authorList>
            <person name="Ribeiro J.M."/>
            <person name="Scarpassa V."/>
            <person name="Calvo E."/>
        </authorList>
    </citation>
    <scope>NUCLEOTIDE SEQUENCE</scope>
    <source>
        <tissue evidence="3">Salivary glands</tissue>
    </source>
</reference>
<sequence>MTFRYAFFAIFRFVFVACKLCQAIYRTYTASCVILVGSGGVTVARRAGMIHLCVVKGYRMEMLVVWRDRGMEALDSLLRLPYPTRPYWQDPLSRSGRNGNFRANGNNSSTGMA</sequence>
<proteinExistence type="predicted"/>
<evidence type="ECO:0000313" key="3">
    <source>
        <dbReference type="EMBL" id="MBW61346.1"/>
    </source>
</evidence>
<feature type="region of interest" description="Disordered" evidence="1">
    <location>
        <begin position="90"/>
        <end position="113"/>
    </location>
</feature>
<dbReference type="AlphaFoldDB" id="A0A2M4C7J4"/>
<evidence type="ECO:0000256" key="1">
    <source>
        <dbReference type="SAM" id="MobiDB-lite"/>
    </source>
</evidence>
<keyword evidence="2" id="KW-0732">Signal</keyword>
<organism evidence="3">
    <name type="scientific">Anopheles marajoara</name>
    <dbReference type="NCBI Taxonomy" id="58244"/>
    <lineage>
        <taxon>Eukaryota</taxon>
        <taxon>Metazoa</taxon>
        <taxon>Ecdysozoa</taxon>
        <taxon>Arthropoda</taxon>
        <taxon>Hexapoda</taxon>
        <taxon>Insecta</taxon>
        <taxon>Pterygota</taxon>
        <taxon>Neoptera</taxon>
        <taxon>Endopterygota</taxon>
        <taxon>Diptera</taxon>
        <taxon>Nematocera</taxon>
        <taxon>Culicoidea</taxon>
        <taxon>Culicidae</taxon>
        <taxon>Anophelinae</taxon>
        <taxon>Anopheles</taxon>
    </lineage>
</organism>
<feature type="signal peptide" evidence="2">
    <location>
        <begin position="1"/>
        <end position="23"/>
    </location>
</feature>
<dbReference type="EMBL" id="GGFJ01012205">
    <property type="protein sequence ID" value="MBW61346.1"/>
    <property type="molecule type" value="Transcribed_RNA"/>
</dbReference>
<protein>
    <submittedName>
        <fullName evidence="3">Putative secreted protein</fullName>
    </submittedName>
</protein>
<feature type="compositionally biased region" description="Low complexity" evidence="1">
    <location>
        <begin position="93"/>
        <end position="113"/>
    </location>
</feature>